<comment type="caution">
    <text evidence="1">The sequence shown here is derived from an EMBL/GenBank/DDBJ whole genome shotgun (WGS) entry which is preliminary data.</text>
</comment>
<evidence type="ECO:0000313" key="1">
    <source>
        <dbReference type="EMBL" id="KAG9451517.1"/>
    </source>
</evidence>
<dbReference type="AlphaFoldDB" id="A0AAV7EV59"/>
<protein>
    <submittedName>
        <fullName evidence="1">Uncharacterized protein</fullName>
    </submittedName>
</protein>
<accession>A0AAV7EV59</accession>
<name>A0AAV7EV59_ARIFI</name>
<sequence>MLVSRSSVSNLKEISVAAILRHMDKKSITHADRGQSCALSRRRSLSDLRSVSVLRSCSRRSAAVLSISLKAVSSSVARSSSLMC</sequence>
<keyword evidence="2" id="KW-1185">Reference proteome</keyword>
<evidence type="ECO:0000313" key="2">
    <source>
        <dbReference type="Proteomes" id="UP000825729"/>
    </source>
</evidence>
<dbReference type="Proteomes" id="UP000825729">
    <property type="component" value="Unassembled WGS sequence"/>
</dbReference>
<gene>
    <name evidence="1" type="ORF">H6P81_011482</name>
</gene>
<organism evidence="1 2">
    <name type="scientific">Aristolochia fimbriata</name>
    <name type="common">White veined hardy Dutchman's pipe vine</name>
    <dbReference type="NCBI Taxonomy" id="158543"/>
    <lineage>
        <taxon>Eukaryota</taxon>
        <taxon>Viridiplantae</taxon>
        <taxon>Streptophyta</taxon>
        <taxon>Embryophyta</taxon>
        <taxon>Tracheophyta</taxon>
        <taxon>Spermatophyta</taxon>
        <taxon>Magnoliopsida</taxon>
        <taxon>Magnoliidae</taxon>
        <taxon>Piperales</taxon>
        <taxon>Aristolochiaceae</taxon>
        <taxon>Aristolochia</taxon>
    </lineage>
</organism>
<dbReference type="EMBL" id="JAINDJ010000004">
    <property type="protein sequence ID" value="KAG9451517.1"/>
    <property type="molecule type" value="Genomic_DNA"/>
</dbReference>
<reference evidence="1 2" key="1">
    <citation type="submission" date="2021-07" db="EMBL/GenBank/DDBJ databases">
        <title>The Aristolochia fimbriata genome: insights into angiosperm evolution, floral development and chemical biosynthesis.</title>
        <authorList>
            <person name="Jiao Y."/>
        </authorList>
    </citation>
    <scope>NUCLEOTIDE SEQUENCE [LARGE SCALE GENOMIC DNA]</scope>
    <source>
        <strain evidence="1">IBCAS-2021</strain>
        <tissue evidence="1">Leaf</tissue>
    </source>
</reference>
<proteinExistence type="predicted"/>